<feature type="compositionally biased region" description="Polar residues" evidence="1">
    <location>
        <begin position="103"/>
        <end position="126"/>
    </location>
</feature>
<feature type="region of interest" description="Disordered" evidence="1">
    <location>
        <begin position="79"/>
        <end position="160"/>
    </location>
</feature>
<organism evidence="2 3">
    <name type="scientific">Alternaria alternata</name>
    <name type="common">Alternaria rot fungus</name>
    <name type="synonym">Torula alternata</name>
    <dbReference type="NCBI Taxonomy" id="5599"/>
    <lineage>
        <taxon>Eukaryota</taxon>
        <taxon>Fungi</taxon>
        <taxon>Dikarya</taxon>
        <taxon>Ascomycota</taxon>
        <taxon>Pezizomycotina</taxon>
        <taxon>Dothideomycetes</taxon>
        <taxon>Pleosporomycetidae</taxon>
        <taxon>Pleosporales</taxon>
        <taxon>Pleosporineae</taxon>
        <taxon>Pleosporaceae</taxon>
        <taxon>Alternaria</taxon>
        <taxon>Alternaria sect. Alternaria</taxon>
        <taxon>Alternaria alternata complex</taxon>
    </lineage>
</organism>
<sequence>MAKTKTLIISGPMDAKHIGGVNVLGDSGSNLDNYFPSTAIVPDERPSHTFVAIGRTEVPRRSDTVAGTLRRPSVSLTRGLSRLRRSSSSHHTEVARGAGGEQQVHSQMENSNNAGRPLRMQSSMSKLRQRVGLDRELYDTTPISKTPTPEPRPIPEPMRKDHLPLQETRTLARLTTTSSIYSTPDLDSPKTRTPHRQQPIIVQRRPPPFEHQLPTMNTQLPARSKRADSGTAIDFKDVPVQERPIPFKEIMATPTLAERMAMYKKTREYWAHADHGLVAWTERAAGPKVATAGL</sequence>
<dbReference type="EMBL" id="KV441488">
    <property type="protein sequence ID" value="OAG16760.1"/>
    <property type="molecule type" value="Genomic_DNA"/>
</dbReference>
<dbReference type="KEGG" id="aalt:CC77DRAFT_339555"/>
<dbReference type="Proteomes" id="UP000077248">
    <property type="component" value="Unassembled WGS sequence"/>
</dbReference>
<dbReference type="OMA" id="PMDARHV"/>
<gene>
    <name evidence="2" type="ORF">CC77DRAFT_339555</name>
</gene>
<name>A0A177DCD7_ALTAL</name>
<dbReference type="RefSeq" id="XP_018382181.1">
    <property type="nucleotide sequence ID" value="XM_018531328.1"/>
</dbReference>
<keyword evidence="3" id="KW-1185">Reference proteome</keyword>
<evidence type="ECO:0000313" key="2">
    <source>
        <dbReference type="EMBL" id="OAG16760.1"/>
    </source>
</evidence>
<dbReference type="AlphaFoldDB" id="A0A177DCD7"/>
<dbReference type="GeneID" id="29116922"/>
<accession>A0A177DCD7</accession>
<evidence type="ECO:0000256" key="1">
    <source>
        <dbReference type="SAM" id="MobiDB-lite"/>
    </source>
</evidence>
<dbReference type="VEuPathDB" id="FungiDB:CC77DRAFT_339555"/>
<proteinExistence type="predicted"/>
<protein>
    <submittedName>
        <fullName evidence="2">Uncharacterized protein</fullName>
    </submittedName>
</protein>
<evidence type="ECO:0000313" key="3">
    <source>
        <dbReference type="Proteomes" id="UP000077248"/>
    </source>
</evidence>
<reference evidence="2 3" key="1">
    <citation type="submission" date="2016-05" db="EMBL/GenBank/DDBJ databases">
        <title>Comparative analysis of secretome profiles of manganese(II)-oxidizing ascomycete fungi.</title>
        <authorList>
            <consortium name="DOE Joint Genome Institute"/>
            <person name="Zeiner C.A."/>
            <person name="Purvine S.O."/>
            <person name="Zink E.M."/>
            <person name="Wu S."/>
            <person name="Pasa-Tolic L."/>
            <person name="Chaput D.L."/>
            <person name="Haridas S."/>
            <person name="Grigoriev I.V."/>
            <person name="Santelli C.M."/>
            <person name="Hansel C.M."/>
        </authorList>
    </citation>
    <scope>NUCLEOTIDE SEQUENCE [LARGE SCALE GENOMIC DNA]</scope>
    <source>
        <strain evidence="2 3">SRC1lrK2f</strain>
    </source>
</reference>